<evidence type="ECO:0000313" key="4">
    <source>
        <dbReference type="Proteomes" id="UP000199029"/>
    </source>
</evidence>
<feature type="signal peptide" evidence="1">
    <location>
        <begin position="1"/>
        <end position="24"/>
    </location>
</feature>
<keyword evidence="4" id="KW-1185">Reference proteome</keyword>
<dbReference type="RefSeq" id="WP_092674205.1">
    <property type="nucleotide sequence ID" value="NZ_FOXS01000003.1"/>
</dbReference>
<name>A0A1I5Z7D2_HYMAR</name>
<dbReference type="Gene3D" id="2.60.40.2810">
    <property type="match status" value="1"/>
</dbReference>
<feature type="domain" description="C-type lectin" evidence="2">
    <location>
        <begin position="592"/>
        <end position="717"/>
    </location>
</feature>
<dbReference type="Pfam" id="PF18962">
    <property type="entry name" value="Por_Secre_tail"/>
    <property type="match status" value="1"/>
</dbReference>
<dbReference type="Proteomes" id="UP000199029">
    <property type="component" value="Unassembled WGS sequence"/>
</dbReference>
<dbReference type="SUPFAM" id="SSF56436">
    <property type="entry name" value="C-type lectin-like"/>
    <property type="match status" value="2"/>
</dbReference>
<feature type="chain" id="PRO_5011459440" evidence="1">
    <location>
        <begin position="25"/>
        <end position="1119"/>
    </location>
</feature>
<evidence type="ECO:0000256" key="1">
    <source>
        <dbReference type="SAM" id="SignalP"/>
    </source>
</evidence>
<protein>
    <submittedName>
        <fullName evidence="3">Delta-60 repeat domain-containing protein/Por secretion system C-terminal sorting domain-containing protein</fullName>
    </submittedName>
</protein>
<dbReference type="Pfam" id="PF17892">
    <property type="entry name" value="Cadherin_5"/>
    <property type="match status" value="1"/>
</dbReference>
<dbReference type="PANTHER" id="PTHR35580:SF1">
    <property type="entry name" value="PHYTASE-LIKE DOMAIN-CONTAINING PROTEIN"/>
    <property type="match status" value="1"/>
</dbReference>
<dbReference type="InterPro" id="IPR016187">
    <property type="entry name" value="CTDL_fold"/>
</dbReference>
<dbReference type="InterPro" id="IPR040853">
    <property type="entry name" value="RapA2_cadherin-like"/>
</dbReference>
<accession>A0A1I5Z7D2</accession>
<dbReference type="Gene3D" id="2.120.10.30">
    <property type="entry name" value="TolB, C-terminal domain"/>
    <property type="match status" value="2"/>
</dbReference>
<dbReference type="OrthoDB" id="610424at2"/>
<dbReference type="PANTHER" id="PTHR35580">
    <property type="entry name" value="CELL SURFACE GLYCOPROTEIN (S-LAYER PROTEIN)-LIKE PROTEIN"/>
    <property type="match status" value="1"/>
</dbReference>
<dbReference type="Gene3D" id="3.10.100.10">
    <property type="entry name" value="Mannose-Binding Protein A, subunit A"/>
    <property type="match status" value="2"/>
</dbReference>
<dbReference type="InterPro" id="IPR011042">
    <property type="entry name" value="6-blade_b-propeller_TolB-like"/>
</dbReference>
<sequence>MKTLFTRTVLLGSVCLVLLPAAVSKPIGTPGNRAAAPTKSVGRQVAAGPLRKSSSTATTAELSREWVARYNAPALFRRASYELAKAVAVDGAGNVYVTGLSAVTSDSQEAADYATVKYSPTGQELWVARYNGPANSRDEPNALAVDAAGNAYVTGISTGVGSATDYATVKYSPSGQQLWVARYNGAHNGYENAWALAVDATGNVYVTGDSDGGSTAGDYATVKYSPTGQQLWAARYNGPTNSGDYAQALALDGAGNAYVTGVSYRADNSTSGDFVTVKYAPTGQQLWASLYNGPNNGYDEGRLLAVDAAGNAYVTGYSFLDDDTPGDFLTVKYSASGQQLWLARYNAPSNESDYPYATALDAAGNVYVTGSSQGTGSSDDYATVKYSATGQRLWVARYNGPANGDDVARAVAVDASGYVYVTGYSAAVGSGTDYATLRYSPQGEQLGLDRYNGPGNGGDEAHALVVDAAGHAYVTGHSDGADFSSGLDFATIKYASVQAAPCQPGSASPVAAADAFTALCGSLTITPAQLLANDSDPQGRTLQVARVGAPSAGALTTNPNSSFTYTPRPGFVGQATFSYVLQEVGPVLASPETGHYYEFVPASGICWSAARAAASARSFRGMQGYLATITSVKEKDFLMGRAPGQYWFGASDEAVEGEWRWKTGPEAGQLIWRGGPNGTGAAYTHWLPGEPNNFTNQWRSEGEDYGMLYGESGLWNDLNNCGEGSRLQGYVVEYGGLEACTPVLFSVGTVTITVPDPAAGPVANPDAYTYSWGPKRQLFIRPDDLMNNDFDPLGRPLQVSEISKPSVGDLFVFQEGGRYTLNYSPPTYFAGTATFTYVLELAGSVHALPATGHYYEFVSAPGICWSAAQAAAAGRTFQGMRGYLATITSTAESDYLKRFSGIHWFGASDDAVEGEWRWKTGPEAGQLIWRGGPNGSGSGFSNWTPGQPDDYSNPWRPGGEDYGALYSGSGQWNDLSNCGEGSTVQGYIVEYGGLEPCTPVLFSVGTVTITVPAADFPWRSTNATESVAPAAATAPQLAAAPNPSNGQFRVQLTAGAAGPVQLDLFDLQGRRVRSLFAGTLQAGEPREVRVDAPDLATGLYLVRLQSGTQVQQLRVHIQQ</sequence>
<dbReference type="InterPro" id="IPR001304">
    <property type="entry name" value="C-type_lectin-like"/>
</dbReference>
<dbReference type="NCBIfam" id="TIGR04183">
    <property type="entry name" value="Por_Secre_tail"/>
    <property type="match status" value="1"/>
</dbReference>
<dbReference type="STRING" id="1227077.SAMN04515668_2781"/>
<feature type="domain" description="C-type lectin" evidence="2">
    <location>
        <begin position="850"/>
        <end position="974"/>
    </location>
</feature>
<dbReference type="SUPFAM" id="SSF63829">
    <property type="entry name" value="Calcium-dependent phosphotriesterase"/>
    <property type="match status" value="1"/>
</dbReference>
<dbReference type="SUPFAM" id="SSF101898">
    <property type="entry name" value="NHL repeat"/>
    <property type="match status" value="1"/>
</dbReference>
<dbReference type="Pfam" id="PF17803">
    <property type="entry name" value="Cadherin_4"/>
    <property type="match status" value="1"/>
</dbReference>
<dbReference type="InterPro" id="IPR026444">
    <property type="entry name" value="Secre_tail"/>
</dbReference>
<reference evidence="4" key="1">
    <citation type="submission" date="2016-10" db="EMBL/GenBank/DDBJ databases">
        <authorList>
            <person name="Varghese N."/>
            <person name="Submissions S."/>
        </authorList>
    </citation>
    <scope>NUCLEOTIDE SEQUENCE [LARGE SCALE GENOMIC DNA]</scope>
    <source>
        <strain evidence="4">OR362-8,ATCC BAA-1266,JCM 13504</strain>
    </source>
</reference>
<evidence type="ECO:0000259" key="2">
    <source>
        <dbReference type="PROSITE" id="PS50041"/>
    </source>
</evidence>
<dbReference type="InterPro" id="IPR052918">
    <property type="entry name" value="Motility_Chemotaxis_Reg"/>
</dbReference>
<keyword evidence="1" id="KW-0732">Signal</keyword>
<dbReference type="SMART" id="SM00034">
    <property type="entry name" value="CLECT"/>
    <property type="match status" value="2"/>
</dbReference>
<organism evidence="3 4">
    <name type="scientific">Hymenobacter arizonensis</name>
    <name type="common">Siccationidurans arizonensis</name>
    <dbReference type="NCBI Taxonomy" id="1227077"/>
    <lineage>
        <taxon>Bacteria</taxon>
        <taxon>Pseudomonadati</taxon>
        <taxon>Bacteroidota</taxon>
        <taxon>Cytophagia</taxon>
        <taxon>Cytophagales</taxon>
        <taxon>Hymenobacteraceae</taxon>
        <taxon>Hymenobacter</taxon>
    </lineage>
</organism>
<evidence type="ECO:0000313" key="3">
    <source>
        <dbReference type="EMBL" id="SFQ52386.1"/>
    </source>
</evidence>
<gene>
    <name evidence="3" type="ORF">SAMN04515668_2781</name>
</gene>
<dbReference type="InterPro" id="IPR041690">
    <property type="entry name" value="Cadherin_5"/>
</dbReference>
<dbReference type="EMBL" id="FOXS01000003">
    <property type="protein sequence ID" value="SFQ52386.1"/>
    <property type="molecule type" value="Genomic_DNA"/>
</dbReference>
<dbReference type="PROSITE" id="PS50041">
    <property type="entry name" value="C_TYPE_LECTIN_2"/>
    <property type="match status" value="2"/>
</dbReference>
<dbReference type="InterPro" id="IPR016186">
    <property type="entry name" value="C-type_lectin-like/link_sf"/>
</dbReference>
<dbReference type="AlphaFoldDB" id="A0A1I5Z7D2"/>
<proteinExistence type="predicted"/>